<gene>
    <name evidence="1" type="ORF">CNR37_00068</name>
</gene>
<keyword evidence="2" id="KW-1185">Reference proteome</keyword>
<protein>
    <submittedName>
        <fullName evidence="1">Uncharacterized protein</fullName>
    </submittedName>
</protein>
<evidence type="ECO:0000313" key="1">
    <source>
        <dbReference type="EMBL" id="ATW58275.1"/>
    </source>
</evidence>
<reference evidence="1 2" key="1">
    <citation type="submission" date="2017-09" db="EMBL/GenBank/DDBJ databases">
        <authorList>
            <person name="Ehlers B."/>
            <person name="Leendertz F.H."/>
        </authorList>
    </citation>
    <scope>NUCLEOTIDE SEQUENCE [LARGE SCALE GENOMIC DNA]</scope>
</reference>
<name>A0A2H4P7W8_9CAUD</name>
<evidence type="ECO:0000313" key="2">
    <source>
        <dbReference type="Proteomes" id="UP000241096"/>
    </source>
</evidence>
<proteinExistence type="predicted"/>
<sequence length="95" mass="10656">MNILVEFYWDCGRQGDVTGLFVATQEELDKAYGRQVSFGEILGKHSDIYGTLEKKDITVKSDDQVFIGQLVALLGTDISGYNPLDYLGETEEEEE</sequence>
<accession>A0A2H4P7W8</accession>
<dbReference type="Proteomes" id="UP000241096">
    <property type="component" value="Segment"/>
</dbReference>
<dbReference type="EMBL" id="MG018930">
    <property type="protein sequence ID" value="ATW58275.1"/>
    <property type="molecule type" value="Genomic_DNA"/>
</dbReference>
<organism evidence="1 2">
    <name type="scientific">Pseudomonas phage ventosus</name>
    <dbReference type="NCBI Taxonomy" id="2048980"/>
    <lineage>
        <taxon>Viruses</taxon>
        <taxon>Duplodnaviria</taxon>
        <taxon>Heunggongvirae</taxon>
        <taxon>Uroviricota</taxon>
        <taxon>Caudoviricetes</taxon>
        <taxon>Vandenendeviridae</taxon>
        <taxon>Gorskivirinae</taxon>
        <taxon>Ventosusvirus</taxon>
        <taxon>Ventosusvirus ventosus</taxon>
    </lineage>
</organism>